<dbReference type="Proteomes" id="UP000562492">
    <property type="component" value="Unassembled WGS sequence"/>
</dbReference>
<proteinExistence type="predicted"/>
<dbReference type="EMBL" id="JACHKZ010000050">
    <property type="protein sequence ID" value="MBB6580040.1"/>
    <property type="molecule type" value="Genomic_DNA"/>
</dbReference>
<evidence type="ECO:0000313" key="2">
    <source>
        <dbReference type="Proteomes" id="UP000562492"/>
    </source>
</evidence>
<reference evidence="1 2" key="1">
    <citation type="submission" date="2020-08" db="EMBL/GenBank/DDBJ databases">
        <title>Functional genomics of gut bacteria from endangered species of beetles.</title>
        <authorList>
            <person name="Carlos-Shanley C."/>
        </authorList>
    </citation>
    <scope>NUCLEOTIDE SEQUENCE [LARGE SCALE GENOMIC DNA]</scope>
    <source>
        <strain evidence="1 2">S00124</strain>
    </source>
</reference>
<sequence length="29" mass="2903">MPGLVTAQIIAEYAALISLSISTLSGLVA</sequence>
<organism evidence="1 2">
    <name type="scientific">Comamonas odontotermitis</name>
    <dbReference type="NCBI Taxonomy" id="379895"/>
    <lineage>
        <taxon>Bacteria</taxon>
        <taxon>Pseudomonadati</taxon>
        <taxon>Pseudomonadota</taxon>
        <taxon>Betaproteobacteria</taxon>
        <taxon>Burkholderiales</taxon>
        <taxon>Comamonadaceae</taxon>
        <taxon>Comamonas</taxon>
    </lineage>
</organism>
<keyword evidence="2" id="KW-1185">Reference proteome</keyword>
<name>A0ABR6RLH9_9BURK</name>
<accession>A0ABR6RLH9</accession>
<evidence type="ECO:0000313" key="1">
    <source>
        <dbReference type="EMBL" id="MBB6580040.1"/>
    </source>
</evidence>
<protein>
    <submittedName>
        <fullName evidence="1">Uncharacterized protein</fullName>
    </submittedName>
</protein>
<gene>
    <name evidence="1" type="ORF">HNP33_004166</name>
</gene>
<comment type="caution">
    <text evidence="1">The sequence shown here is derived from an EMBL/GenBank/DDBJ whole genome shotgun (WGS) entry which is preliminary data.</text>
</comment>